<dbReference type="Proteomes" id="UP000504603">
    <property type="component" value="Unplaced"/>
</dbReference>
<accession>A0A6J1DTY3</accession>
<name>A0A6J1DTY3_MOMCH</name>
<dbReference type="RefSeq" id="XP_022157201.1">
    <property type="nucleotide sequence ID" value="XM_022301509.1"/>
</dbReference>
<dbReference type="GeneID" id="111023972"/>
<evidence type="ECO:0000313" key="5">
    <source>
        <dbReference type="RefSeq" id="XP_022157202.1"/>
    </source>
</evidence>
<dbReference type="OrthoDB" id="114080at2759"/>
<dbReference type="KEGG" id="mcha:111023972"/>
<evidence type="ECO:0000313" key="3">
    <source>
        <dbReference type="RefSeq" id="XP_022157200.1"/>
    </source>
</evidence>
<organism evidence="2 5">
    <name type="scientific">Momordica charantia</name>
    <name type="common">Bitter gourd</name>
    <name type="synonym">Balsam pear</name>
    <dbReference type="NCBI Taxonomy" id="3673"/>
    <lineage>
        <taxon>Eukaryota</taxon>
        <taxon>Viridiplantae</taxon>
        <taxon>Streptophyta</taxon>
        <taxon>Embryophyta</taxon>
        <taxon>Tracheophyta</taxon>
        <taxon>Spermatophyta</taxon>
        <taxon>Magnoliopsida</taxon>
        <taxon>eudicotyledons</taxon>
        <taxon>Gunneridae</taxon>
        <taxon>Pentapetalae</taxon>
        <taxon>rosids</taxon>
        <taxon>fabids</taxon>
        <taxon>Cucurbitales</taxon>
        <taxon>Cucurbitaceae</taxon>
        <taxon>Momordiceae</taxon>
        <taxon>Momordica</taxon>
    </lineage>
</organism>
<evidence type="ECO:0000259" key="1">
    <source>
        <dbReference type="Pfam" id="PF14780"/>
    </source>
</evidence>
<dbReference type="RefSeq" id="XP_022157200.1">
    <property type="nucleotide sequence ID" value="XM_022301508.1"/>
</dbReference>
<reference evidence="3 4" key="1">
    <citation type="submission" date="2025-04" db="UniProtKB">
        <authorList>
            <consortium name="RefSeq"/>
        </authorList>
    </citation>
    <scope>IDENTIFICATION</scope>
    <source>
        <strain evidence="3 4">OHB3-1</strain>
    </source>
</reference>
<keyword evidence="2" id="KW-1185">Reference proteome</keyword>
<sequence>MASSEAENFEEKLTSLLGQLHLESGILHKMIYKNKNQHRRGSYFRYLLQVGRDLRLLQATKLEDLVSSCFQVIGGKKPKQKIHLLESLKRRKCEVGKYNFMERLLGAARLLSEMVEPIFKAATQYYTTNQQPSLINFWWVTHSRKEKRSYGPSLCGPSFGVFGWKETIWSSTIKRSLLSEISTLLARRFFTGFCFMILALLARIRVLVQQILIDVVSVFNMVSSISQKKHTVTINQEGIQVFREFYPTNEEFVFLQCVWKEDKFVLQETKQNFESRNWQENLGPSVSLSTSAIQYTSIESFLEDDESAIKQAEVNQSIEGLDLMKMSKKNDLLASLSKKDNTATKDGSVCPTETSSKTLLPQEGSLLVNSSPTSVGAEKSDTKRPAFVSVKNPNPISCSAVGIQFNETKVDSEEKEDPFFTLLTDGEAKSSLF</sequence>
<feature type="domain" description="Nucleolus and neural progenitor protein-like N-terminal" evidence="1">
    <location>
        <begin position="7"/>
        <end position="127"/>
    </location>
</feature>
<evidence type="ECO:0000313" key="4">
    <source>
        <dbReference type="RefSeq" id="XP_022157201.1"/>
    </source>
</evidence>
<dbReference type="PANTHER" id="PTHR34786:SF1">
    <property type="entry name" value="OS09G0504900 PROTEIN"/>
    <property type="match status" value="1"/>
</dbReference>
<protein>
    <submittedName>
        <fullName evidence="3 4">Uncharacterized protein LOC111023972 isoform X1</fullName>
    </submittedName>
</protein>
<dbReference type="InterPro" id="IPR027951">
    <property type="entry name" value="Nepro_N"/>
</dbReference>
<dbReference type="Pfam" id="PF14780">
    <property type="entry name" value="NEPRO_N"/>
    <property type="match status" value="1"/>
</dbReference>
<evidence type="ECO:0000313" key="2">
    <source>
        <dbReference type="Proteomes" id="UP000504603"/>
    </source>
</evidence>
<dbReference type="PANTHER" id="PTHR34786">
    <property type="entry name" value="OS09G0504900 PROTEIN"/>
    <property type="match status" value="1"/>
</dbReference>
<proteinExistence type="predicted"/>
<dbReference type="AlphaFoldDB" id="A0A6J1DTY3"/>
<dbReference type="RefSeq" id="XP_022157202.1">
    <property type="nucleotide sequence ID" value="XM_022301510.1"/>
</dbReference>
<gene>
    <name evidence="3 4 5" type="primary">LOC111023972</name>
</gene>